<comment type="caution">
    <text evidence="1">The sequence shown here is derived from an EMBL/GenBank/DDBJ whole genome shotgun (WGS) entry which is preliminary data.</text>
</comment>
<dbReference type="AlphaFoldDB" id="A0A9D1FNK6"/>
<name>A0A9D1FNK6_9FIRM</name>
<sequence length="113" mass="11682">METNEILTDNQTCPAVGYQSASICVPVTVTPFAKTGHTYTKCCGEPVVIPGKISCDGEKNGACVFTLAQDICVAVPVEFGAVAEVGDTFVSCNDASAEDICTGCSKPIAEPTE</sequence>
<reference evidence="1" key="1">
    <citation type="submission" date="2020-10" db="EMBL/GenBank/DDBJ databases">
        <authorList>
            <person name="Gilroy R."/>
        </authorList>
    </citation>
    <scope>NUCLEOTIDE SEQUENCE</scope>
    <source>
        <strain evidence="1">CHK199-13235</strain>
    </source>
</reference>
<dbReference type="Proteomes" id="UP000824002">
    <property type="component" value="Unassembled WGS sequence"/>
</dbReference>
<evidence type="ECO:0000313" key="1">
    <source>
        <dbReference type="EMBL" id="HIS77111.1"/>
    </source>
</evidence>
<gene>
    <name evidence="1" type="ORF">IAB51_09960</name>
</gene>
<evidence type="ECO:0000313" key="2">
    <source>
        <dbReference type="Proteomes" id="UP000824002"/>
    </source>
</evidence>
<organism evidence="1 2">
    <name type="scientific">Candidatus Merdivicinus excrementipullorum</name>
    <dbReference type="NCBI Taxonomy" id="2840867"/>
    <lineage>
        <taxon>Bacteria</taxon>
        <taxon>Bacillati</taxon>
        <taxon>Bacillota</taxon>
        <taxon>Clostridia</taxon>
        <taxon>Eubacteriales</taxon>
        <taxon>Oscillospiraceae</taxon>
        <taxon>Oscillospiraceae incertae sedis</taxon>
        <taxon>Candidatus Merdivicinus</taxon>
    </lineage>
</organism>
<accession>A0A9D1FNK6</accession>
<reference evidence="1" key="2">
    <citation type="journal article" date="2021" name="PeerJ">
        <title>Extensive microbial diversity within the chicken gut microbiome revealed by metagenomics and culture.</title>
        <authorList>
            <person name="Gilroy R."/>
            <person name="Ravi A."/>
            <person name="Getino M."/>
            <person name="Pursley I."/>
            <person name="Horton D.L."/>
            <person name="Alikhan N.F."/>
            <person name="Baker D."/>
            <person name="Gharbi K."/>
            <person name="Hall N."/>
            <person name="Watson M."/>
            <person name="Adriaenssens E.M."/>
            <person name="Foster-Nyarko E."/>
            <person name="Jarju S."/>
            <person name="Secka A."/>
            <person name="Antonio M."/>
            <person name="Oren A."/>
            <person name="Chaudhuri R.R."/>
            <person name="La Ragione R."/>
            <person name="Hildebrand F."/>
            <person name="Pallen M.J."/>
        </authorList>
    </citation>
    <scope>NUCLEOTIDE SEQUENCE</scope>
    <source>
        <strain evidence="1">CHK199-13235</strain>
    </source>
</reference>
<dbReference type="EMBL" id="DVJP01000066">
    <property type="protein sequence ID" value="HIS77111.1"/>
    <property type="molecule type" value="Genomic_DNA"/>
</dbReference>
<proteinExistence type="predicted"/>
<protein>
    <submittedName>
        <fullName evidence="1">Uncharacterized protein</fullName>
    </submittedName>
</protein>